<keyword evidence="6" id="KW-1133">Transmembrane helix</keyword>
<dbReference type="Pfam" id="PF02485">
    <property type="entry name" value="Branch"/>
    <property type="match status" value="1"/>
</dbReference>
<protein>
    <recommendedName>
        <fullName evidence="9">Core-2/I-Branching enzyme</fullName>
    </recommendedName>
</protein>
<dbReference type="InterPro" id="IPR003406">
    <property type="entry name" value="Glyco_trans_14"/>
</dbReference>
<keyword evidence="8" id="KW-1185">Reference proteome</keyword>
<dbReference type="OrthoDB" id="2019572at2759"/>
<evidence type="ECO:0000256" key="6">
    <source>
        <dbReference type="SAM" id="Phobius"/>
    </source>
</evidence>
<proteinExistence type="predicted"/>
<keyword evidence="5" id="KW-0325">Glycoprotein</keyword>
<dbReference type="GO" id="GO:0016757">
    <property type="term" value="F:glycosyltransferase activity"/>
    <property type="evidence" value="ECO:0007669"/>
    <property type="project" value="UniProtKB-KW"/>
</dbReference>
<comment type="subcellular location">
    <subcellularLocation>
        <location evidence="1">Membrane</location>
        <topology evidence="1">Single-pass type II membrane protein</topology>
    </subcellularLocation>
</comment>
<organism evidence="7 8">
    <name type="scientific">Ancylostoma ceylanicum</name>
    <dbReference type="NCBI Taxonomy" id="53326"/>
    <lineage>
        <taxon>Eukaryota</taxon>
        <taxon>Metazoa</taxon>
        <taxon>Ecdysozoa</taxon>
        <taxon>Nematoda</taxon>
        <taxon>Chromadorea</taxon>
        <taxon>Rhabditida</taxon>
        <taxon>Rhabditina</taxon>
        <taxon>Rhabditomorpha</taxon>
        <taxon>Strongyloidea</taxon>
        <taxon>Ancylostomatidae</taxon>
        <taxon>Ancylostomatinae</taxon>
        <taxon>Ancylostoma</taxon>
    </lineage>
</organism>
<gene>
    <name evidence="7" type="primary">Acey_s0083.g1682</name>
    <name evidence="7" type="ORF">Y032_0083g1682</name>
</gene>
<dbReference type="STRING" id="53326.A0A016TRA7"/>
<dbReference type="PANTHER" id="PTHR46671">
    <property type="entry name" value="PROTEIN CBG11221"/>
    <property type="match status" value="1"/>
</dbReference>
<sequence length="473" mass="54362">MKVNERTVYHCMWCSMSPSPLRVTAILGARPKKLLSVTFIAIVVPLMLYLNVVSSGDASSVFGTGTLAWISNAMNHTIKHISGKVGGERDEYVKKISKNRTTLVVQNISMTCDNLRRRIVPSEELRPLNFGVAFARIVYESYEFIEDELRSSYHPQNVFCYSVDKKANENFNRKINTLAKCFPNVVVTKARFNINSSGYFMNHAYYECLKLFANIPGWGYALLMQNYDVMIKTVYETVAILEKLEGANDVHIRPCEEGRWNHSYKWDARTLRLYRDERLATPAQLNASLTFARGAVHASLSRAAVHWMVEIADLTVLLDQLNIKYKCLQNQAHGIDEVLMPTLQVSEIFDMPGRFTAECVKGQHVMGFITRIELWAGDKMCQSRKFRHAVCIYGIEDFSWLSRHPKIMANKMMPNFDYSVIDCMHELIFNRTHLGQANDALNLTVYENQPYVRYHKNRLRPDPNYKLDCSFGI</sequence>
<dbReference type="Proteomes" id="UP000024635">
    <property type="component" value="Unassembled WGS sequence"/>
</dbReference>
<evidence type="ECO:0000313" key="7">
    <source>
        <dbReference type="EMBL" id="EYC05291.1"/>
    </source>
</evidence>
<dbReference type="EMBL" id="JARK01001419">
    <property type="protein sequence ID" value="EYC05291.1"/>
    <property type="molecule type" value="Genomic_DNA"/>
</dbReference>
<keyword evidence="3" id="KW-0808">Transferase</keyword>
<name>A0A016TRA7_9BILA</name>
<evidence type="ECO:0000256" key="2">
    <source>
        <dbReference type="ARBA" id="ARBA00022676"/>
    </source>
</evidence>
<keyword evidence="2" id="KW-0328">Glycosyltransferase</keyword>
<evidence type="ECO:0000256" key="4">
    <source>
        <dbReference type="ARBA" id="ARBA00023136"/>
    </source>
</evidence>
<feature type="transmembrane region" description="Helical" evidence="6">
    <location>
        <begin position="34"/>
        <end position="52"/>
    </location>
</feature>
<evidence type="ECO:0000256" key="5">
    <source>
        <dbReference type="ARBA" id="ARBA00023180"/>
    </source>
</evidence>
<dbReference type="PANTHER" id="PTHR46671:SF7">
    <property type="entry name" value="CORE-2_I-BRANCHING ENZYME"/>
    <property type="match status" value="1"/>
</dbReference>
<evidence type="ECO:0000313" key="8">
    <source>
        <dbReference type="Proteomes" id="UP000024635"/>
    </source>
</evidence>
<keyword evidence="6" id="KW-0812">Transmembrane</keyword>
<comment type="caution">
    <text evidence="7">The sequence shown here is derived from an EMBL/GenBank/DDBJ whole genome shotgun (WGS) entry which is preliminary data.</text>
</comment>
<dbReference type="AlphaFoldDB" id="A0A016TRA7"/>
<accession>A0A016TRA7</accession>
<reference evidence="8" key="1">
    <citation type="journal article" date="2015" name="Nat. Genet.">
        <title>The genome and transcriptome of the zoonotic hookworm Ancylostoma ceylanicum identify infection-specific gene families.</title>
        <authorList>
            <person name="Schwarz E.M."/>
            <person name="Hu Y."/>
            <person name="Antoshechkin I."/>
            <person name="Miller M.M."/>
            <person name="Sternberg P.W."/>
            <person name="Aroian R.V."/>
        </authorList>
    </citation>
    <scope>NUCLEOTIDE SEQUENCE</scope>
    <source>
        <strain evidence="8">HY135</strain>
    </source>
</reference>
<evidence type="ECO:0000256" key="1">
    <source>
        <dbReference type="ARBA" id="ARBA00004606"/>
    </source>
</evidence>
<evidence type="ECO:0000256" key="3">
    <source>
        <dbReference type="ARBA" id="ARBA00022679"/>
    </source>
</evidence>
<dbReference type="GO" id="GO:0016020">
    <property type="term" value="C:membrane"/>
    <property type="evidence" value="ECO:0007669"/>
    <property type="project" value="UniProtKB-SubCell"/>
</dbReference>
<evidence type="ECO:0008006" key="9">
    <source>
        <dbReference type="Google" id="ProtNLM"/>
    </source>
</evidence>
<keyword evidence="4 6" id="KW-0472">Membrane</keyword>